<gene>
    <name evidence="3" type="ORF">TRSC58_03134</name>
</gene>
<feature type="compositionally biased region" description="Low complexity" evidence="1">
    <location>
        <begin position="530"/>
        <end position="539"/>
    </location>
</feature>
<keyword evidence="2" id="KW-1133">Transmembrane helix</keyword>
<feature type="region of interest" description="Disordered" evidence="1">
    <location>
        <begin position="522"/>
        <end position="544"/>
    </location>
</feature>
<protein>
    <recommendedName>
        <fullName evidence="5">AB hydrolase-1 domain-containing protein</fullName>
    </recommendedName>
</protein>
<accession>A0A061J798</accession>
<dbReference type="Proteomes" id="UP000031737">
    <property type="component" value="Unassembled WGS sequence"/>
</dbReference>
<dbReference type="Gene3D" id="3.40.50.1820">
    <property type="entry name" value="alpha/beta hydrolase"/>
    <property type="match status" value="1"/>
</dbReference>
<dbReference type="VEuPathDB" id="TriTrypDB:TRSC58_03134"/>
<evidence type="ECO:0000256" key="1">
    <source>
        <dbReference type="SAM" id="MobiDB-lite"/>
    </source>
</evidence>
<evidence type="ECO:0000313" key="4">
    <source>
        <dbReference type="Proteomes" id="UP000031737"/>
    </source>
</evidence>
<keyword evidence="2" id="KW-0472">Membrane</keyword>
<dbReference type="OrthoDB" id="425534at2759"/>
<sequence>MSYTMKALGKFLLFLTVFVHVVVPFVCVSPLTALAADPPAPTWGRTGCHAGFKFCANVTTKESWSEDGENVYFFLDVVVDGTDVNKASTTVWYVGDNFDLGWATDLSKESFDVVRFLPRGSEFAYPQITCNPDYYSVADHCLPNASCAAEIACSGLNMTHYSTTETAKDILWVLNTLGKGRQNVLLSEGLGNFVVQRLLEMGESLKDLSVIMAGFTHPGYFDLFRSIRGYDEAMQRLLAFCEEDETARCVSHVGALEGMWNRLVNVMRAAEANTLPCNSRLDWGIDPTNMHREYRALLATMLKKPQHLLMLSEWELPQLIPSFIYRLQRCAEKDQAALNHLYVALHSEERAPCPLSVPQRYNWLVNELTLTRPPLSPEDLFAEALADRLVLPSLKDLQKMYDMYTAYPKYDAAPAVVVAAKVPLLLLLSDVDPVFPLGMAALASTLYDATLRLLPHQSSFPVASSASSCIKKNLIYFRAHLGWADAGQCQVDATYNLNFINFNAYEFYRVSDPWEFTTPNMPEPTVAQSTTTTTTTTATPHESDTKERFKKAVVVLTILLLVALLGLSGVTYLYVKRTELFKFSDDFYSNLNR</sequence>
<proteinExistence type="predicted"/>
<reference evidence="3 4" key="1">
    <citation type="submission" date="2013-07" db="EMBL/GenBank/DDBJ databases">
        <authorList>
            <person name="Stoco P.H."/>
            <person name="Wagner G."/>
            <person name="Gerber A."/>
            <person name="Zaha A."/>
            <person name="Thompson C."/>
            <person name="Bartholomeu D.C."/>
            <person name="Luckemeyer D.D."/>
            <person name="Bahia D."/>
            <person name="Loreto E."/>
            <person name="Prestes E.B."/>
            <person name="Lima F.M."/>
            <person name="Rodrigues-Luiz G."/>
            <person name="Vallejo G.A."/>
            <person name="Filho J.F."/>
            <person name="Monteiro K.M."/>
            <person name="Tyler K.M."/>
            <person name="de Almeida L.G."/>
            <person name="Ortiz M.F."/>
            <person name="Siervo M.A."/>
            <person name="de Moraes M.H."/>
            <person name="Cunha O.L."/>
            <person name="Mendonca-Neto R."/>
            <person name="Silva R."/>
            <person name="Teixeira S.M."/>
            <person name="Murta S.M."/>
            <person name="Sincero T.C."/>
            <person name="Mendes T.A."/>
            <person name="Urmenyi T.P."/>
            <person name="Silva V.G."/>
            <person name="da Rocha W.D."/>
            <person name="Andersson B."/>
            <person name="Romanha A.J."/>
            <person name="Steindel M."/>
            <person name="de Vasconcelos A.T."/>
            <person name="Grisard E.C."/>
        </authorList>
    </citation>
    <scope>NUCLEOTIDE SEQUENCE [LARGE SCALE GENOMIC DNA]</scope>
    <source>
        <strain evidence="3 4">SC58</strain>
    </source>
</reference>
<feature type="transmembrane region" description="Helical" evidence="2">
    <location>
        <begin position="552"/>
        <end position="575"/>
    </location>
</feature>
<dbReference type="EMBL" id="AUPL01003134">
    <property type="protein sequence ID" value="ESL09152.1"/>
    <property type="molecule type" value="Genomic_DNA"/>
</dbReference>
<dbReference type="AlphaFoldDB" id="A0A061J798"/>
<evidence type="ECO:0000256" key="2">
    <source>
        <dbReference type="SAM" id="Phobius"/>
    </source>
</evidence>
<evidence type="ECO:0008006" key="5">
    <source>
        <dbReference type="Google" id="ProtNLM"/>
    </source>
</evidence>
<organism evidence="3 4">
    <name type="scientific">Trypanosoma rangeli SC58</name>
    <dbReference type="NCBI Taxonomy" id="429131"/>
    <lineage>
        <taxon>Eukaryota</taxon>
        <taxon>Discoba</taxon>
        <taxon>Euglenozoa</taxon>
        <taxon>Kinetoplastea</taxon>
        <taxon>Metakinetoplastina</taxon>
        <taxon>Trypanosomatida</taxon>
        <taxon>Trypanosomatidae</taxon>
        <taxon>Trypanosoma</taxon>
        <taxon>Herpetosoma</taxon>
    </lineage>
</organism>
<evidence type="ECO:0000313" key="3">
    <source>
        <dbReference type="EMBL" id="ESL09152.1"/>
    </source>
</evidence>
<dbReference type="SUPFAM" id="SSF53474">
    <property type="entry name" value="alpha/beta-Hydrolases"/>
    <property type="match status" value="1"/>
</dbReference>
<keyword evidence="4" id="KW-1185">Reference proteome</keyword>
<keyword evidence="2" id="KW-0812">Transmembrane</keyword>
<dbReference type="InterPro" id="IPR029058">
    <property type="entry name" value="AB_hydrolase_fold"/>
</dbReference>
<name>A0A061J798_TRYRA</name>
<comment type="caution">
    <text evidence="3">The sequence shown here is derived from an EMBL/GenBank/DDBJ whole genome shotgun (WGS) entry which is preliminary data.</text>
</comment>